<protein>
    <submittedName>
        <fullName evidence="1">Uncharacterized protein</fullName>
    </submittedName>
</protein>
<gene>
    <name evidence="1" type="ORF">N658DRAFT_270981</name>
</gene>
<reference evidence="1" key="1">
    <citation type="journal article" date="2023" name="Mol. Phylogenet. Evol.">
        <title>Genome-scale phylogeny and comparative genomics of the fungal order Sordariales.</title>
        <authorList>
            <person name="Hensen N."/>
            <person name="Bonometti L."/>
            <person name="Westerberg I."/>
            <person name="Brannstrom I.O."/>
            <person name="Guillou S."/>
            <person name="Cros-Aarteil S."/>
            <person name="Calhoun S."/>
            <person name="Haridas S."/>
            <person name="Kuo A."/>
            <person name="Mondo S."/>
            <person name="Pangilinan J."/>
            <person name="Riley R."/>
            <person name="LaButti K."/>
            <person name="Andreopoulos B."/>
            <person name="Lipzen A."/>
            <person name="Chen C."/>
            <person name="Yan M."/>
            <person name="Daum C."/>
            <person name="Ng V."/>
            <person name="Clum A."/>
            <person name="Steindorff A."/>
            <person name="Ohm R.A."/>
            <person name="Martin F."/>
            <person name="Silar P."/>
            <person name="Natvig D.O."/>
            <person name="Lalanne C."/>
            <person name="Gautier V."/>
            <person name="Ament-Velasquez S.L."/>
            <person name="Kruys A."/>
            <person name="Hutchinson M.I."/>
            <person name="Powell A.J."/>
            <person name="Barry K."/>
            <person name="Miller A.N."/>
            <person name="Grigoriev I.V."/>
            <person name="Debuchy R."/>
            <person name="Gladieux P."/>
            <person name="Hiltunen Thoren M."/>
            <person name="Johannesson H."/>
        </authorList>
    </citation>
    <scope>NUCLEOTIDE SEQUENCE</scope>
    <source>
        <strain evidence="1">CBS 757.83</strain>
    </source>
</reference>
<dbReference type="PROSITE" id="PS51257">
    <property type="entry name" value="PROKAR_LIPOPROTEIN"/>
    <property type="match status" value="1"/>
</dbReference>
<dbReference type="AlphaFoldDB" id="A0AAN6PTA7"/>
<reference evidence="1" key="2">
    <citation type="submission" date="2023-05" db="EMBL/GenBank/DDBJ databases">
        <authorList>
            <consortium name="Lawrence Berkeley National Laboratory"/>
            <person name="Steindorff A."/>
            <person name="Hensen N."/>
            <person name="Bonometti L."/>
            <person name="Westerberg I."/>
            <person name="Brannstrom I.O."/>
            <person name="Guillou S."/>
            <person name="Cros-Aarteil S."/>
            <person name="Calhoun S."/>
            <person name="Haridas S."/>
            <person name="Kuo A."/>
            <person name="Mondo S."/>
            <person name="Pangilinan J."/>
            <person name="Riley R."/>
            <person name="Labutti K."/>
            <person name="Andreopoulos B."/>
            <person name="Lipzen A."/>
            <person name="Chen C."/>
            <person name="Yanf M."/>
            <person name="Daum C."/>
            <person name="Ng V."/>
            <person name="Clum A."/>
            <person name="Ohm R."/>
            <person name="Martin F."/>
            <person name="Silar P."/>
            <person name="Natvig D."/>
            <person name="Lalanne C."/>
            <person name="Gautier V."/>
            <person name="Ament-Velasquez S.L."/>
            <person name="Kruys A."/>
            <person name="Hutchinson M.I."/>
            <person name="Powell A.J."/>
            <person name="Barry K."/>
            <person name="Miller A.N."/>
            <person name="Grigoriev I.V."/>
            <person name="Debuchy R."/>
            <person name="Gladieux P."/>
            <person name="Thoren M.H."/>
            <person name="Johannesson H."/>
        </authorList>
    </citation>
    <scope>NUCLEOTIDE SEQUENCE</scope>
    <source>
        <strain evidence="1">CBS 757.83</strain>
    </source>
</reference>
<sequence length="64" mass="6737">MCGTKISYACSTTLMSQSATCGCARVVACGKSTLFCGTCAHPRCRELRGEVAQAQAVYYSTTTT</sequence>
<evidence type="ECO:0000313" key="2">
    <source>
        <dbReference type="Proteomes" id="UP001305647"/>
    </source>
</evidence>
<dbReference type="EMBL" id="MU863672">
    <property type="protein sequence ID" value="KAK4097577.1"/>
    <property type="molecule type" value="Genomic_DNA"/>
</dbReference>
<keyword evidence="2" id="KW-1185">Reference proteome</keyword>
<accession>A0AAN6PTA7</accession>
<proteinExistence type="predicted"/>
<organism evidence="1 2">
    <name type="scientific">Parathielavia hyrcaniae</name>
    <dbReference type="NCBI Taxonomy" id="113614"/>
    <lineage>
        <taxon>Eukaryota</taxon>
        <taxon>Fungi</taxon>
        <taxon>Dikarya</taxon>
        <taxon>Ascomycota</taxon>
        <taxon>Pezizomycotina</taxon>
        <taxon>Sordariomycetes</taxon>
        <taxon>Sordariomycetidae</taxon>
        <taxon>Sordariales</taxon>
        <taxon>Chaetomiaceae</taxon>
        <taxon>Parathielavia</taxon>
    </lineage>
</organism>
<comment type="caution">
    <text evidence="1">The sequence shown here is derived from an EMBL/GenBank/DDBJ whole genome shotgun (WGS) entry which is preliminary data.</text>
</comment>
<evidence type="ECO:0000313" key="1">
    <source>
        <dbReference type="EMBL" id="KAK4097577.1"/>
    </source>
</evidence>
<dbReference type="Proteomes" id="UP001305647">
    <property type="component" value="Unassembled WGS sequence"/>
</dbReference>
<name>A0AAN6PTA7_9PEZI</name>